<dbReference type="HAMAP" id="MF_00048">
    <property type="entry name" value="UPF0102"/>
    <property type="match status" value="1"/>
</dbReference>
<comment type="similarity">
    <text evidence="1 2">Belongs to the UPF0102 family.</text>
</comment>
<dbReference type="NCBIfam" id="NF009150">
    <property type="entry name" value="PRK12497.1-3"/>
    <property type="match status" value="1"/>
</dbReference>
<dbReference type="Proteomes" id="UP001235849">
    <property type="component" value="Unassembled WGS sequence"/>
</dbReference>
<dbReference type="InterPro" id="IPR011335">
    <property type="entry name" value="Restrct_endonuc-II-like"/>
</dbReference>
<dbReference type="InterPro" id="IPR003509">
    <property type="entry name" value="UPF0102_YraN-like"/>
</dbReference>
<organism evidence="3 4">
    <name type="scientific">Roseofilum capinflatum BLCC-M114</name>
    <dbReference type="NCBI Taxonomy" id="3022440"/>
    <lineage>
        <taxon>Bacteria</taxon>
        <taxon>Bacillati</taxon>
        <taxon>Cyanobacteriota</taxon>
        <taxon>Cyanophyceae</taxon>
        <taxon>Desertifilales</taxon>
        <taxon>Desertifilaceae</taxon>
        <taxon>Roseofilum</taxon>
        <taxon>Roseofilum capinflatum</taxon>
    </lineage>
</organism>
<dbReference type="EMBL" id="JAQOSO010000001">
    <property type="protein sequence ID" value="MDJ1172504.1"/>
    <property type="molecule type" value="Genomic_DNA"/>
</dbReference>
<proteinExistence type="inferred from homology"/>
<gene>
    <name evidence="3" type="ORF">PMG25_00175</name>
</gene>
<name>A0ABT7B1G4_9CYAN</name>
<dbReference type="NCBIfam" id="TIGR00252">
    <property type="entry name" value="YraN family protein"/>
    <property type="match status" value="1"/>
</dbReference>
<keyword evidence="4" id="KW-1185">Reference proteome</keyword>
<dbReference type="Pfam" id="PF02021">
    <property type="entry name" value="UPF0102"/>
    <property type="match status" value="1"/>
</dbReference>
<evidence type="ECO:0000256" key="2">
    <source>
        <dbReference type="HAMAP-Rule" id="MF_00048"/>
    </source>
</evidence>
<dbReference type="CDD" id="cd20736">
    <property type="entry name" value="PoNe_Nuclease"/>
    <property type="match status" value="1"/>
</dbReference>
<evidence type="ECO:0000313" key="4">
    <source>
        <dbReference type="Proteomes" id="UP001235849"/>
    </source>
</evidence>
<sequence>MEINPGIQGEEVVAQWLQQQGARILHRRWRCRWGELDLIAQWGEELVFVEVKTRSAGNWDHNGLTAISSRKQEKLRCAAELFLAESPQWCEWGCRFDVALVYCQPVGQLADVKAIAPPVTYENHQFLIIDYLQDAFSG</sequence>
<evidence type="ECO:0000313" key="3">
    <source>
        <dbReference type="EMBL" id="MDJ1172504.1"/>
    </source>
</evidence>
<accession>A0ABT7B1G4</accession>
<dbReference type="PANTHER" id="PTHR34039:SF1">
    <property type="entry name" value="UPF0102 PROTEIN YRAN"/>
    <property type="match status" value="1"/>
</dbReference>
<dbReference type="PANTHER" id="PTHR34039">
    <property type="entry name" value="UPF0102 PROTEIN YRAN"/>
    <property type="match status" value="1"/>
</dbReference>
<protein>
    <recommendedName>
        <fullName evidence="2">UPF0102 protein PMG25_00175</fullName>
    </recommendedName>
</protein>
<reference evidence="3 4" key="1">
    <citation type="submission" date="2023-01" db="EMBL/GenBank/DDBJ databases">
        <title>Novel diversity within Roseofilum (Cyanobacteria; Desertifilaceae) from marine benthic mats with descriptions of four novel species.</title>
        <authorList>
            <person name="Wang Y."/>
            <person name="Berthold D.E."/>
            <person name="Hu J."/>
            <person name="Lefler F.W."/>
            <person name="Laughinghouse H.D. IV."/>
        </authorList>
    </citation>
    <scope>NUCLEOTIDE SEQUENCE [LARGE SCALE GENOMIC DNA]</scope>
    <source>
        <strain evidence="3 4">BLCC-M114</strain>
    </source>
</reference>
<dbReference type="SUPFAM" id="SSF52980">
    <property type="entry name" value="Restriction endonuclease-like"/>
    <property type="match status" value="1"/>
</dbReference>
<comment type="caution">
    <text evidence="3">The sequence shown here is derived from an EMBL/GenBank/DDBJ whole genome shotgun (WGS) entry which is preliminary data.</text>
</comment>
<dbReference type="RefSeq" id="WP_283764892.1">
    <property type="nucleotide sequence ID" value="NZ_JAQOSO010000001.1"/>
</dbReference>
<evidence type="ECO:0000256" key="1">
    <source>
        <dbReference type="ARBA" id="ARBA00006738"/>
    </source>
</evidence>
<dbReference type="InterPro" id="IPR011856">
    <property type="entry name" value="tRNA_endonuc-like_dom_sf"/>
</dbReference>
<dbReference type="Gene3D" id="3.40.1350.10">
    <property type="match status" value="1"/>
</dbReference>